<evidence type="ECO:0000313" key="1">
    <source>
        <dbReference type="EMBL" id="MCX3263659.1"/>
    </source>
</evidence>
<accession>A0A9X3D9T1</accession>
<reference evidence="1" key="1">
    <citation type="submission" date="2022-11" db="EMBL/GenBank/DDBJ databases">
        <authorList>
            <person name="Graham C."/>
            <person name="Newman J.D."/>
        </authorList>
    </citation>
    <scope>NUCLEOTIDE SEQUENCE</scope>
    <source>
        <strain evidence="1">DSM 19486</strain>
    </source>
</reference>
<dbReference type="AlphaFoldDB" id="A0A9X3D9T1"/>
<dbReference type="RefSeq" id="WP_010600763.1">
    <property type="nucleotide sequence ID" value="NZ_JAPJUH010000001.1"/>
</dbReference>
<protein>
    <submittedName>
        <fullName evidence="1">Uncharacterized protein</fullName>
    </submittedName>
</protein>
<name>A0A9X3D9T1_9SPHI</name>
<comment type="caution">
    <text evidence="1">The sequence shown here is derived from an EMBL/GenBank/DDBJ whole genome shotgun (WGS) entry which is preliminary data.</text>
</comment>
<keyword evidence="2" id="KW-1185">Reference proteome</keyword>
<gene>
    <name evidence="1" type="ORF">OQZ29_02825</name>
</gene>
<sequence length="280" mass="32455">MDQNNLAYLQKSLDYLGFGTRLNSVLEDAIYKGSRSFSIGINQRYIPAEFRSDPSKGVDTMHFEIRFSRSATSEVYFLNAIEAKLQRYNSTEPVNKRFDIVQDHRMTALQCYKLMCGLSLQKDIFVKDLDNLEKDSRKRVTVWFKLDLGVTDKSGEHPLKWFFPEYGFNLQQTVEKYPFMDFQDEEKKMASIKALSYGNLISLSMELDGKKIPVYVSANPELKRLDVFNTEMVLLTKQQLFPDFSEMKKINLQPLAIPSTQTPDVITEVNERTNSANFKR</sequence>
<dbReference type="Proteomes" id="UP001142592">
    <property type="component" value="Unassembled WGS sequence"/>
</dbReference>
<evidence type="ECO:0000313" key="2">
    <source>
        <dbReference type="Proteomes" id="UP001142592"/>
    </source>
</evidence>
<proteinExistence type="predicted"/>
<dbReference type="EMBL" id="JAPJUH010000001">
    <property type="protein sequence ID" value="MCX3263659.1"/>
    <property type="molecule type" value="Genomic_DNA"/>
</dbReference>
<organism evidence="1 2">
    <name type="scientific">Pedobacter agri</name>
    <dbReference type="NCBI Taxonomy" id="454586"/>
    <lineage>
        <taxon>Bacteria</taxon>
        <taxon>Pseudomonadati</taxon>
        <taxon>Bacteroidota</taxon>
        <taxon>Sphingobacteriia</taxon>
        <taxon>Sphingobacteriales</taxon>
        <taxon>Sphingobacteriaceae</taxon>
        <taxon>Pedobacter</taxon>
    </lineage>
</organism>